<protein>
    <recommendedName>
        <fullName evidence="3">Secreted protein</fullName>
    </recommendedName>
</protein>
<feature type="chain" id="PRO_5007284626" description="Secreted protein" evidence="1">
    <location>
        <begin position="17"/>
        <end position="108"/>
    </location>
</feature>
<evidence type="ECO:0000313" key="2">
    <source>
        <dbReference type="EMBL" id="JAP77253.1"/>
    </source>
</evidence>
<reference evidence="2" key="1">
    <citation type="journal article" date="2016" name="Ticks Tick Borne Dis.">
        <title>De novo assembly and annotation of the salivary gland transcriptome of Rhipicephalus appendiculatus male and female ticks during blood feeding.</title>
        <authorList>
            <person name="de Castro M.H."/>
            <person name="de Klerk D."/>
            <person name="Pienaar R."/>
            <person name="Latif A.A."/>
            <person name="Rees D.J."/>
            <person name="Mans B.J."/>
        </authorList>
    </citation>
    <scope>NUCLEOTIDE SEQUENCE</scope>
    <source>
        <tissue evidence="2">Salivary glands</tissue>
    </source>
</reference>
<name>A0A131YD16_RHIAP</name>
<dbReference type="AlphaFoldDB" id="A0A131YD16"/>
<keyword evidence="1" id="KW-0732">Signal</keyword>
<proteinExistence type="predicted"/>
<sequence>MVWWLRWLRKQRLVWRLRQPRLVWRLRWLVQWWWTPRFWQPGLVRRIRWPRHVRRRCLTPSASGLTSVYIHSSDLCGCFRGGTNIKHYEEKKLQERAWKWLPCLIKCK</sequence>
<accession>A0A131YD16</accession>
<evidence type="ECO:0000256" key="1">
    <source>
        <dbReference type="SAM" id="SignalP"/>
    </source>
</evidence>
<feature type="signal peptide" evidence="1">
    <location>
        <begin position="1"/>
        <end position="16"/>
    </location>
</feature>
<dbReference type="EMBL" id="GEDV01011304">
    <property type="protein sequence ID" value="JAP77253.1"/>
    <property type="molecule type" value="Transcribed_RNA"/>
</dbReference>
<organism evidence="2">
    <name type="scientific">Rhipicephalus appendiculatus</name>
    <name type="common">Brown ear tick</name>
    <dbReference type="NCBI Taxonomy" id="34631"/>
    <lineage>
        <taxon>Eukaryota</taxon>
        <taxon>Metazoa</taxon>
        <taxon>Ecdysozoa</taxon>
        <taxon>Arthropoda</taxon>
        <taxon>Chelicerata</taxon>
        <taxon>Arachnida</taxon>
        <taxon>Acari</taxon>
        <taxon>Parasitiformes</taxon>
        <taxon>Ixodida</taxon>
        <taxon>Ixodoidea</taxon>
        <taxon>Ixodidae</taxon>
        <taxon>Rhipicephalinae</taxon>
        <taxon>Rhipicephalus</taxon>
        <taxon>Rhipicephalus</taxon>
    </lineage>
</organism>
<evidence type="ECO:0008006" key="3">
    <source>
        <dbReference type="Google" id="ProtNLM"/>
    </source>
</evidence>